<keyword evidence="4" id="KW-0614">Plasmid</keyword>
<keyword evidence="1" id="KW-0175">Coiled coil</keyword>
<proteinExistence type="predicted"/>
<keyword evidence="2" id="KW-0812">Transmembrane</keyword>
<reference evidence="4" key="1">
    <citation type="submission" date="2019-12" db="EMBL/GenBank/DDBJ databases">
        <authorList>
            <person name="Cremers G."/>
        </authorList>
    </citation>
    <scope>NUCLEOTIDE SEQUENCE</scope>
    <source>
        <strain evidence="4">Mbul2</strain>
        <plasmid evidence="4">1</plasmid>
    </source>
</reference>
<dbReference type="GO" id="GO:0005886">
    <property type="term" value="C:plasma membrane"/>
    <property type="evidence" value="ECO:0007669"/>
    <property type="project" value="TreeGrafter"/>
</dbReference>
<evidence type="ECO:0000259" key="3">
    <source>
        <dbReference type="Pfam" id="PF05170"/>
    </source>
</evidence>
<dbReference type="Pfam" id="PF05170">
    <property type="entry name" value="AsmA"/>
    <property type="match status" value="1"/>
</dbReference>
<dbReference type="EMBL" id="LR743510">
    <property type="protein sequence ID" value="CAA2136560.1"/>
    <property type="molecule type" value="Genomic_DNA"/>
</dbReference>
<keyword evidence="2" id="KW-0472">Membrane</keyword>
<dbReference type="PANTHER" id="PTHR30441:SF4">
    <property type="entry name" value="PROTEIN ASMA"/>
    <property type="match status" value="1"/>
</dbReference>
<sequence length="1218" mass="125590">MPAPWQAPRPGRSEAETKTVRDILTALAGAVILILVAALAVPPLVAWESYRTLVDRAIGRSLGLDARTEGRIGVRLLPSPRLSVDRLRIGGQADKPALDLQSVAAEIGLTPLLTGDIRFTETRIGRAEIKLPISDDDAIRLPADLYRTLADQDLAIEDLTIGQVVLTTLVPQSGRTDQVRAEAVHLSAPRLLGPWRIEGMSGAVAFRVATGEPAEDGSVAVKISGGGDTHPRFEADARIRLDPMAGEPEATGDAPRAMIPKAEGTARVVVGPPVQVAGAYLPFSLGGTFKARGPIVRFSDVKAEIDPGGQPMRLAGTGRIDLRAWRAALTLETRRLDLDAFLISTGGQALLARGMPRANSELPMMVDLDLGIESVALGLDDWTKLQLSGTFDRTGGLALRRFSVTAPGEAALTASGELDTQPALRFTGNVSLDAAASDGFGRYLRKFGLGGPAVAVMDGRPIQASADLSTASPSLSLRNLRLSLGEARITGNARYTQAEAGGRGRFDAQLSAQGIDIAALPSFGSALSGLHDHDIGLTIQARDVRYGPAGARSGNGTIAASIQSDGASLNVGSLDVTDVAGANAKLSGRIAPDGSGRIAGRMWAPVAAPLIALLDRTWIAEARMIPGFLRAGALDLAVTLEREAGDADTLRTIADGTAAGGSLDLDLLSRSGRIDSLSLGLTTPLAGRWFEREDMLALRKPAALRITGTRGQAGADGAVPPLGLDISGTIADLTLSTVKPVVPGPGQAPPEAGEIQVKTPDIAPFLLLAGSTSALPSPLPADLLVGLSRAGRDAHADVAGRIAGATILANVNRSPAGDIFGSVALGRLSLPWLAAALVIPPEGKKQEAGDGARFGAPTADRPPIDLDVRVDALELGRRFTAEGAAFGARLDNRVLSIRDLSGRLAGGRLMGTVTLSRQGGAAALTGEGSLSDASIADLVGPGPISGRASATLRFGASGQSVVNMANNLGGSGDIALTDLVLPGGDPGGIERALVKALAEDDPLRDGRLQALVTEELAAAPMPVKGTVKAPATLSGGSLRAAPLAFDLGGPRWAGTLAIDLNTGRFDARGTLTGGGSPKGWTGGVPAVQLAYSGPLSKPERSVDAGPLTNGLAAVVLQRELDKIELFEADQIERQRRRARIEMDRARAAAIKAAADKAAAEKAAAEKAAAEKAAAEEAARQARIRALAPSLEDAARRAADGLPVLEVPGRAVDPTAPQP</sequence>
<accession>A0A679JGU1</accession>
<dbReference type="PANTHER" id="PTHR30441">
    <property type="entry name" value="DUF748 DOMAIN-CONTAINING PROTEIN"/>
    <property type="match status" value="1"/>
</dbReference>
<keyword evidence="2" id="KW-1133">Transmembrane helix</keyword>
<evidence type="ECO:0000313" key="4">
    <source>
        <dbReference type="EMBL" id="CAA2136560.1"/>
    </source>
</evidence>
<feature type="domain" description="AsmA" evidence="3">
    <location>
        <begin position="20"/>
        <end position="137"/>
    </location>
</feature>
<evidence type="ECO:0000256" key="2">
    <source>
        <dbReference type="SAM" id="Phobius"/>
    </source>
</evidence>
<feature type="coiled-coil region" evidence="1">
    <location>
        <begin position="1128"/>
        <end position="1184"/>
    </location>
</feature>
<name>A0A679JGU1_9HYPH</name>
<geneLocation type="plasmid" evidence="4">
    <name>1</name>
</geneLocation>
<gene>
    <name evidence="4" type="ORF">MBLL_00227</name>
</gene>
<dbReference type="InterPro" id="IPR007844">
    <property type="entry name" value="AsmA"/>
</dbReference>
<protein>
    <recommendedName>
        <fullName evidence="3">AsmA domain-containing protein</fullName>
    </recommendedName>
</protein>
<feature type="transmembrane region" description="Helical" evidence="2">
    <location>
        <begin position="23"/>
        <end position="47"/>
    </location>
</feature>
<organism evidence="4">
    <name type="scientific">Methylobacterium bullatum</name>
    <dbReference type="NCBI Taxonomy" id="570505"/>
    <lineage>
        <taxon>Bacteria</taxon>
        <taxon>Pseudomonadati</taxon>
        <taxon>Pseudomonadota</taxon>
        <taxon>Alphaproteobacteria</taxon>
        <taxon>Hyphomicrobiales</taxon>
        <taxon>Methylobacteriaceae</taxon>
        <taxon>Methylobacterium</taxon>
    </lineage>
</organism>
<evidence type="ECO:0000256" key="1">
    <source>
        <dbReference type="SAM" id="Coils"/>
    </source>
</evidence>
<dbReference type="AlphaFoldDB" id="A0A679JGU1"/>
<dbReference type="GO" id="GO:0090313">
    <property type="term" value="P:regulation of protein targeting to membrane"/>
    <property type="evidence" value="ECO:0007669"/>
    <property type="project" value="TreeGrafter"/>
</dbReference>
<dbReference type="InterPro" id="IPR052894">
    <property type="entry name" value="AsmA-related"/>
</dbReference>